<dbReference type="EMBL" id="CP061336">
    <property type="protein sequence ID" value="QNU68391.1"/>
    <property type="molecule type" value="Genomic_DNA"/>
</dbReference>
<keyword evidence="2 3" id="KW-1005">Bacterial flagellum biogenesis</keyword>
<sequence>MATSGVTGSIDEIIARTQTSAKTRKNGGDLGKDDFLNLLVTQLRYQDPLEPTDDKEFIAQMAQFSSLEQMQNMNKVLTNSQAFSLIGKYVTANTTDESTLEVKTILGQVSTVKMMNGKVFLEVDGHDVNIDSVTEVVDIRFANSNISDYANLIGYRVKGAVYDSSNGNLIYLNGDVTQIQKGATEDYAVLNNVSVNIAEITGSKSTSADYTTKYLEENVGKEVKVTIKDKNGKKVPVIATLQSYNIDDKGNITGILDDVYVSVDSVANIQKASPQTTTE</sequence>
<dbReference type="RefSeq" id="WP_137696381.1">
    <property type="nucleotide sequence ID" value="NZ_CP061336.1"/>
</dbReference>
<dbReference type="KEGG" id="rher:EHE19_008305"/>
<organism evidence="4 5">
    <name type="scientific">Ruminiclostridium herbifermentans</name>
    <dbReference type="NCBI Taxonomy" id="2488810"/>
    <lineage>
        <taxon>Bacteria</taxon>
        <taxon>Bacillati</taxon>
        <taxon>Bacillota</taxon>
        <taxon>Clostridia</taxon>
        <taxon>Eubacteriales</taxon>
        <taxon>Oscillospiraceae</taxon>
        <taxon>Ruminiclostridium</taxon>
    </lineage>
</organism>
<accession>A0A4U7JJG7</accession>
<evidence type="ECO:0000313" key="5">
    <source>
        <dbReference type="Proteomes" id="UP000306409"/>
    </source>
</evidence>
<dbReference type="AlphaFoldDB" id="A0A4U7JJG7"/>
<reference evidence="4 5" key="1">
    <citation type="submission" date="2020-09" db="EMBL/GenBank/DDBJ databases">
        <title>Characterization and genome sequencing of Ruminiclostridium sp. nov. MA18.</title>
        <authorList>
            <person name="Rettenmaier R."/>
            <person name="Kowollik M.-L."/>
            <person name="Liebl W."/>
            <person name="Zverlov V."/>
        </authorList>
    </citation>
    <scope>NUCLEOTIDE SEQUENCE [LARGE SCALE GENOMIC DNA]</scope>
    <source>
        <strain evidence="4 5">MA18</strain>
    </source>
</reference>
<dbReference type="Proteomes" id="UP000306409">
    <property type="component" value="Chromosome"/>
</dbReference>
<protein>
    <recommendedName>
        <fullName evidence="3">Basal-body rod modification protein FlgD</fullName>
    </recommendedName>
</protein>
<comment type="function">
    <text evidence="3">Required for flagellar hook formation. May act as a scaffolding protein.</text>
</comment>
<name>A0A4U7JJG7_9FIRM</name>
<gene>
    <name evidence="4" type="ORF">EHE19_008305</name>
</gene>
<dbReference type="InterPro" id="IPR005648">
    <property type="entry name" value="FlgD"/>
</dbReference>
<comment type="similarity">
    <text evidence="1 3">Belongs to the FlgD family.</text>
</comment>
<dbReference type="OrthoDB" id="280334at2"/>
<dbReference type="GO" id="GO:0044781">
    <property type="term" value="P:bacterial-type flagellum organization"/>
    <property type="evidence" value="ECO:0007669"/>
    <property type="project" value="UniProtKB-UniRule"/>
</dbReference>
<evidence type="ECO:0000256" key="3">
    <source>
        <dbReference type="RuleBase" id="RU362076"/>
    </source>
</evidence>
<keyword evidence="4" id="KW-0966">Cell projection</keyword>
<keyword evidence="5" id="KW-1185">Reference proteome</keyword>
<proteinExistence type="inferred from homology"/>
<evidence type="ECO:0000256" key="2">
    <source>
        <dbReference type="ARBA" id="ARBA00022795"/>
    </source>
</evidence>
<keyword evidence="4" id="KW-0969">Cilium</keyword>
<keyword evidence="4" id="KW-0282">Flagellum</keyword>
<dbReference type="Pfam" id="PF03963">
    <property type="entry name" value="FlgD"/>
    <property type="match status" value="1"/>
</dbReference>
<evidence type="ECO:0000256" key="1">
    <source>
        <dbReference type="ARBA" id="ARBA00010577"/>
    </source>
</evidence>
<evidence type="ECO:0000313" key="4">
    <source>
        <dbReference type="EMBL" id="QNU68391.1"/>
    </source>
</evidence>